<feature type="region of interest" description="Disordered" evidence="6">
    <location>
        <begin position="398"/>
        <end position="450"/>
    </location>
</feature>
<protein>
    <recommendedName>
        <fullName evidence="7">FHA domain-containing protein</fullName>
    </recommendedName>
</protein>
<keyword evidence="2" id="KW-0227">DNA damage</keyword>
<dbReference type="SUPFAM" id="SSF49879">
    <property type="entry name" value="SMAD/FHA domain"/>
    <property type="match status" value="1"/>
</dbReference>
<dbReference type="CDD" id="cd22667">
    <property type="entry name" value="FHA_NBN"/>
    <property type="match status" value="1"/>
</dbReference>
<evidence type="ECO:0000256" key="6">
    <source>
        <dbReference type="SAM" id="MobiDB-lite"/>
    </source>
</evidence>
<feature type="compositionally biased region" description="Polar residues" evidence="6">
    <location>
        <begin position="748"/>
        <end position="757"/>
    </location>
</feature>
<sequence>MWILDCLDPAFGEKRKWLRPNTTYKLGRIPTPKEDEAGIRTHKDQGISRNHLDIIVGNADADTGSVLSRSELTLKDVGSKHGTTIDGELVKGESVKVQEKEVQFKLGSSTSVFRIRWIPLVLSFSLTRKEKKHGQLMPMRRAKVGPLDMKCIGSYVSETTHAIAKKRNTAVGLEALIHGRHIVTEEFLDALVTAATRPPKEKSIILSPLEDDYDAHMPDPMQYLPEAGNEPNPRSAESFAPKPERKTLFEGQTIVFCDKAQYESLLGPITAGGGKAEFFDKTGKSAREIVNFVEKAGGSLVRWAAEENEEMPLATKVSEMLGWRLPLQNEFLDMILTCDVSGLRKPLTEETEGPTSMFVKPQVPQKRKAGQVEVVASIPEVPEDRPSEGVLVEATMRDDSAPRPKRRAARLTTTQSTNFIDDFFTMPESEPSLPTTQRSSRRGNTQTQAASGIDVVFDSFAMTSSQAIPDSQASVRGRKRPTPDDDDEEVESNLAPGAERYKRLRLERKQAAEENGEIEDAEEDVKEEEEPEQQSLQTSEKETQRNADTTIDIQETVMQAAREVRIKEEEERNRDRLEREKLDPDAIAGMKNLAIVEIVDIPLREKKAVSRDQVASERWDPLWNGRANFKKFRRAVQRGGYTRRLGGRVMIEMVEERPKDFGVSQHYWNDDDSRDPQPPTSQRRTKASQRMTASELLKRDDTILLDSDSDEDDQDSFRLRRSPTKTGTPRGGRKSQTSSMRREETPVPDSSTRTSRLASPVPSSRTLRSRSTTPAVSVASSRTITNTVRAGTKRTASNANSQDTDFSANTPASGTASSNTRKKIKSFLQTNDSGDSDDDGEVKFRFNRRKR</sequence>
<accession>A0A3N4HN14</accession>
<keyword evidence="3" id="KW-0234">DNA repair</keyword>
<evidence type="ECO:0000256" key="1">
    <source>
        <dbReference type="ARBA" id="ARBA00004123"/>
    </source>
</evidence>
<feature type="region of interest" description="Disordered" evidence="6">
    <location>
        <begin position="510"/>
        <end position="551"/>
    </location>
</feature>
<dbReference type="Gene3D" id="3.40.50.10980">
    <property type="entry name" value="Nibrin, BRCT2 domain"/>
    <property type="match status" value="1"/>
</dbReference>
<evidence type="ECO:0000313" key="9">
    <source>
        <dbReference type="Proteomes" id="UP000275078"/>
    </source>
</evidence>
<dbReference type="Proteomes" id="UP000275078">
    <property type="component" value="Unassembled WGS sequence"/>
</dbReference>
<feature type="compositionally biased region" description="Polar residues" evidence="6">
    <location>
        <begin position="432"/>
        <end position="450"/>
    </location>
</feature>
<dbReference type="GO" id="GO:0030870">
    <property type="term" value="C:Mre11 complex"/>
    <property type="evidence" value="ECO:0007669"/>
    <property type="project" value="InterPro"/>
</dbReference>
<feature type="region of interest" description="Disordered" evidence="6">
    <location>
        <begin position="663"/>
        <end position="851"/>
    </location>
</feature>
<gene>
    <name evidence="8" type="ORF">BJ508DRAFT_418260</name>
</gene>
<name>A0A3N4HN14_ASCIM</name>
<evidence type="ECO:0000256" key="4">
    <source>
        <dbReference type="ARBA" id="ARBA00023242"/>
    </source>
</evidence>
<dbReference type="PROSITE" id="PS50006">
    <property type="entry name" value="FHA_DOMAIN"/>
    <property type="match status" value="1"/>
</dbReference>
<dbReference type="InterPro" id="IPR000253">
    <property type="entry name" value="FHA_dom"/>
</dbReference>
<organism evidence="8 9">
    <name type="scientific">Ascobolus immersus RN42</name>
    <dbReference type="NCBI Taxonomy" id="1160509"/>
    <lineage>
        <taxon>Eukaryota</taxon>
        <taxon>Fungi</taxon>
        <taxon>Dikarya</taxon>
        <taxon>Ascomycota</taxon>
        <taxon>Pezizomycotina</taxon>
        <taxon>Pezizomycetes</taxon>
        <taxon>Pezizales</taxon>
        <taxon>Ascobolaceae</taxon>
        <taxon>Ascobolus</taxon>
    </lineage>
</organism>
<proteinExistence type="inferred from homology"/>
<dbReference type="InterPro" id="IPR040227">
    <property type="entry name" value="Nibrin-rel"/>
</dbReference>
<feature type="region of interest" description="Disordered" evidence="6">
    <location>
        <begin position="217"/>
        <end position="241"/>
    </location>
</feature>
<reference evidence="8 9" key="1">
    <citation type="journal article" date="2018" name="Nat. Ecol. Evol.">
        <title>Pezizomycetes genomes reveal the molecular basis of ectomycorrhizal truffle lifestyle.</title>
        <authorList>
            <person name="Murat C."/>
            <person name="Payen T."/>
            <person name="Noel B."/>
            <person name="Kuo A."/>
            <person name="Morin E."/>
            <person name="Chen J."/>
            <person name="Kohler A."/>
            <person name="Krizsan K."/>
            <person name="Balestrini R."/>
            <person name="Da Silva C."/>
            <person name="Montanini B."/>
            <person name="Hainaut M."/>
            <person name="Levati E."/>
            <person name="Barry K.W."/>
            <person name="Belfiori B."/>
            <person name="Cichocki N."/>
            <person name="Clum A."/>
            <person name="Dockter R.B."/>
            <person name="Fauchery L."/>
            <person name="Guy J."/>
            <person name="Iotti M."/>
            <person name="Le Tacon F."/>
            <person name="Lindquist E.A."/>
            <person name="Lipzen A."/>
            <person name="Malagnac F."/>
            <person name="Mello A."/>
            <person name="Molinier V."/>
            <person name="Miyauchi S."/>
            <person name="Poulain J."/>
            <person name="Riccioni C."/>
            <person name="Rubini A."/>
            <person name="Sitrit Y."/>
            <person name="Splivallo R."/>
            <person name="Traeger S."/>
            <person name="Wang M."/>
            <person name="Zifcakova L."/>
            <person name="Wipf D."/>
            <person name="Zambonelli A."/>
            <person name="Paolocci F."/>
            <person name="Nowrousian M."/>
            <person name="Ottonello S."/>
            <person name="Baldrian P."/>
            <person name="Spatafora J.W."/>
            <person name="Henrissat B."/>
            <person name="Nagy L.G."/>
            <person name="Aury J.M."/>
            <person name="Wincker P."/>
            <person name="Grigoriev I.V."/>
            <person name="Bonfante P."/>
            <person name="Martin F.M."/>
        </authorList>
    </citation>
    <scope>NUCLEOTIDE SEQUENCE [LARGE SCALE GENOMIC DNA]</scope>
    <source>
        <strain evidence="8 9">RN42</strain>
    </source>
</reference>
<dbReference type="STRING" id="1160509.A0A3N4HN14"/>
<dbReference type="InterPro" id="IPR008984">
    <property type="entry name" value="SMAD_FHA_dom_sf"/>
</dbReference>
<dbReference type="InterPro" id="IPR032429">
    <property type="entry name" value="Nibrin_BRCT2"/>
</dbReference>
<dbReference type="Pfam" id="PF16508">
    <property type="entry name" value="NIBRIN_BRCT_II"/>
    <property type="match status" value="1"/>
</dbReference>
<dbReference type="AlphaFoldDB" id="A0A3N4HN14"/>
<dbReference type="PANTHER" id="PTHR12162">
    <property type="entry name" value="NIBRIN-RELATED"/>
    <property type="match status" value="1"/>
</dbReference>
<dbReference type="SMART" id="SM00240">
    <property type="entry name" value="FHA"/>
    <property type="match status" value="1"/>
</dbReference>
<comment type="subcellular location">
    <subcellularLocation>
        <location evidence="1">Nucleus</location>
    </subcellularLocation>
</comment>
<dbReference type="GO" id="GO:0007095">
    <property type="term" value="P:mitotic G2 DNA damage checkpoint signaling"/>
    <property type="evidence" value="ECO:0007669"/>
    <property type="project" value="InterPro"/>
</dbReference>
<dbReference type="PANTHER" id="PTHR12162:SF0">
    <property type="entry name" value="NIBRIN"/>
    <property type="match status" value="1"/>
</dbReference>
<evidence type="ECO:0000256" key="2">
    <source>
        <dbReference type="ARBA" id="ARBA00022763"/>
    </source>
</evidence>
<feature type="domain" description="FHA" evidence="7">
    <location>
        <begin position="24"/>
        <end position="90"/>
    </location>
</feature>
<evidence type="ECO:0000259" key="7">
    <source>
        <dbReference type="PROSITE" id="PS50006"/>
    </source>
</evidence>
<dbReference type="GO" id="GO:0000724">
    <property type="term" value="P:double-strand break repair via homologous recombination"/>
    <property type="evidence" value="ECO:0007669"/>
    <property type="project" value="TreeGrafter"/>
</dbReference>
<dbReference type="EMBL" id="ML119769">
    <property type="protein sequence ID" value="RPA75213.1"/>
    <property type="molecule type" value="Genomic_DNA"/>
</dbReference>
<evidence type="ECO:0000256" key="3">
    <source>
        <dbReference type="ARBA" id="ARBA00023204"/>
    </source>
</evidence>
<keyword evidence="4" id="KW-0539">Nucleus</keyword>
<dbReference type="GO" id="GO:0003684">
    <property type="term" value="F:damaged DNA binding"/>
    <property type="evidence" value="ECO:0007669"/>
    <property type="project" value="TreeGrafter"/>
</dbReference>
<evidence type="ECO:0000256" key="5">
    <source>
        <dbReference type="ARBA" id="ARBA00044757"/>
    </source>
</evidence>
<dbReference type="InterPro" id="IPR043014">
    <property type="entry name" value="Nibrin_BRCT2_sf"/>
</dbReference>
<dbReference type="OrthoDB" id="552194at2759"/>
<evidence type="ECO:0000313" key="8">
    <source>
        <dbReference type="EMBL" id="RPA75213.1"/>
    </source>
</evidence>
<dbReference type="Pfam" id="PF00498">
    <property type="entry name" value="FHA"/>
    <property type="match status" value="1"/>
</dbReference>
<feature type="compositionally biased region" description="Polar residues" evidence="6">
    <location>
        <begin position="778"/>
        <end position="819"/>
    </location>
</feature>
<dbReference type="Gene3D" id="2.60.200.20">
    <property type="match status" value="1"/>
</dbReference>
<keyword evidence="9" id="KW-1185">Reference proteome</keyword>
<comment type="similarity">
    <text evidence="5">Belongs to the Nibrin family.</text>
</comment>
<feature type="region of interest" description="Disordered" evidence="6">
    <location>
        <begin position="466"/>
        <end position="498"/>
    </location>
</feature>
<feature type="compositionally biased region" description="Acidic residues" evidence="6">
    <location>
        <begin position="514"/>
        <end position="532"/>
    </location>
</feature>
<feature type="compositionally biased region" description="Low complexity" evidence="6">
    <location>
        <begin position="759"/>
        <end position="774"/>
    </location>
</feature>